<sequence>MNDVNLFLAHILTPGQAHLAALGLTLSYVGSLYLTKPGTTKRRTQSRATSPESKNTSASAALGDIISQDEYAQPEPMDGARSEGFEEPLHRDHPVVIKSRIRAVSAATIVGCAGVGAVLGRFLVTSGQSWTWKSIVSLSFSRPFD</sequence>
<evidence type="ECO:0000313" key="1">
    <source>
        <dbReference type="EMBL" id="KAJ9116418.1"/>
    </source>
</evidence>
<dbReference type="Proteomes" id="UP001243375">
    <property type="component" value="Unassembled WGS sequence"/>
</dbReference>
<protein>
    <submittedName>
        <fullName evidence="1">Uncharacterized protein</fullName>
    </submittedName>
</protein>
<dbReference type="EMBL" id="JASBWU010000014">
    <property type="protein sequence ID" value="KAJ9116418.1"/>
    <property type="molecule type" value="Genomic_DNA"/>
</dbReference>
<name>A0ACC2WY69_9TREE</name>
<keyword evidence="2" id="KW-1185">Reference proteome</keyword>
<evidence type="ECO:0000313" key="2">
    <source>
        <dbReference type="Proteomes" id="UP001243375"/>
    </source>
</evidence>
<accession>A0ACC2WY69</accession>
<organism evidence="1 2">
    <name type="scientific">Naganishia vaughanmartiniae</name>
    <dbReference type="NCBI Taxonomy" id="1424756"/>
    <lineage>
        <taxon>Eukaryota</taxon>
        <taxon>Fungi</taxon>
        <taxon>Dikarya</taxon>
        <taxon>Basidiomycota</taxon>
        <taxon>Agaricomycotina</taxon>
        <taxon>Tremellomycetes</taxon>
        <taxon>Filobasidiales</taxon>
        <taxon>Filobasidiaceae</taxon>
        <taxon>Naganishia</taxon>
    </lineage>
</organism>
<reference evidence="1" key="1">
    <citation type="submission" date="2023-04" db="EMBL/GenBank/DDBJ databases">
        <title>Draft Genome sequencing of Naganishia species isolated from polar environments using Oxford Nanopore Technology.</title>
        <authorList>
            <person name="Leo P."/>
            <person name="Venkateswaran K."/>
        </authorList>
    </citation>
    <scope>NUCLEOTIDE SEQUENCE</scope>
    <source>
        <strain evidence="1">MNA-CCFEE 5425</strain>
    </source>
</reference>
<proteinExistence type="predicted"/>
<comment type="caution">
    <text evidence="1">The sequence shown here is derived from an EMBL/GenBank/DDBJ whole genome shotgun (WGS) entry which is preliminary data.</text>
</comment>
<gene>
    <name evidence="1" type="ORF">QFC22_004860</name>
</gene>